<sequence>MVRDSASSEDSPSLQEILDALDDADCRAILRETTEPMTANELIDVCDIPKSTLYRKLDLLSRASLVREQDTINPRGGRITRYERHFDDVLISMDEADTFTVTVERPPRKADERLADIWSKMGDEL</sequence>
<dbReference type="SUPFAM" id="SSF46785">
    <property type="entry name" value="Winged helix' DNA-binding domain"/>
    <property type="match status" value="1"/>
</dbReference>
<organism evidence="1 2">
    <name type="scientific">Halocatena marina</name>
    <dbReference type="NCBI Taxonomy" id="2934937"/>
    <lineage>
        <taxon>Archaea</taxon>
        <taxon>Methanobacteriati</taxon>
        <taxon>Methanobacteriota</taxon>
        <taxon>Stenosarchaea group</taxon>
        <taxon>Halobacteria</taxon>
        <taxon>Halobacteriales</taxon>
        <taxon>Natronomonadaceae</taxon>
        <taxon>Halocatena</taxon>
    </lineage>
</organism>
<dbReference type="Proteomes" id="UP001596417">
    <property type="component" value="Unassembled WGS sequence"/>
</dbReference>
<dbReference type="Pfam" id="PF12840">
    <property type="entry name" value="HTH_20"/>
    <property type="match status" value="1"/>
</dbReference>
<proteinExistence type="predicted"/>
<dbReference type="Gene3D" id="1.10.10.10">
    <property type="entry name" value="Winged helix-like DNA-binding domain superfamily/Winged helix DNA-binding domain"/>
    <property type="match status" value="1"/>
</dbReference>
<keyword evidence="2" id="KW-1185">Reference proteome</keyword>
<evidence type="ECO:0000313" key="2">
    <source>
        <dbReference type="Proteomes" id="UP001596417"/>
    </source>
</evidence>
<dbReference type="EMBL" id="JBHTAX010000001">
    <property type="protein sequence ID" value="MFC7190963.1"/>
    <property type="molecule type" value="Genomic_DNA"/>
</dbReference>
<protein>
    <submittedName>
        <fullName evidence="1">Helix-turn-helix domain-containing protein</fullName>
    </submittedName>
</protein>
<accession>A0ABD5YP48</accession>
<comment type="caution">
    <text evidence="1">The sequence shown here is derived from an EMBL/GenBank/DDBJ whole genome shotgun (WGS) entry which is preliminary data.</text>
</comment>
<dbReference type="AlphaFoldDB" id="A0ABD5YP48"/>
<name>A0ABD5YP48_9EURY</name>
<gene>
    <name evidence="1" type="ORF">ACFQL7_14790</name>
</gene>
<dbReference type="InterPro" id="IPR036388">
    <property type="entry name" value="WH-like_DNA-bd_sf"/>
</dbReference>
<evidence type="ECO:0000313" key="1">
    <source>
        <dbReference type="EMBL" id="MFC7190963.1"/>
    </source>
</evidence>
<dbReference type="RefSeq" id="WP_248908511.1">
    <property type="nucleotide sequence ID" value="NZ_CP109979.1"/>
</dbReference>
<dbReference type="InterPro" id="IPR036390">
    <property type="entry name" value="WH_DNA-bd_sf"/>
</dbReference>
<reference evidence="1 2" key="1">
    <citation type="journal article" date="2019" name="Int. J. Syst. Evol. Microbiol.">
        <title>The Global Catalogue of Microorganisms (GCM) 10K type strain sequencing project: providing services to taxonomists for standard genome sequencing and annotation.</title>
        <authorList>
            <consortium name="The Broad Institute Genomics Platform"/>
            <consortium name="The Broad Institute Genome Sequencing Center for Infectious Disease"/>
            <person name="Wu L."/>
            <person name="Ma J."/>
        </authorList>
    </citation>
    <scope>NUCLEOTIDE SEQUENCE [LARGE SCALE GENOMIC DNA]</scope>
    <source>
        <strain evidence="1 2">RDMS1</strain>
    </source>
</reference>
<dbReference type="GeneID" id="76200639"/>